<dbReference type="PANTHER" id="PTHR24321">
    <property type="entry name" value="DEHYDROGENASES, SHORT CHAIN"/>
    <property type="match status" value="1"/>
</dbReference>
<keyword evidence="4" id="KW-1185">Reference proteome</keyword>
<dbReference type="GO" id="GO:0016491">
    <property type="term" value="F:oxidoreductase activity"/>
    <property type="evidence" value="ECO:0007669"/>
    <property type="project" value="UniProtKB-KW"/>
</dbReference>
<dbReference type="eggNOG" id="COG1028">
    <property type="taxonomic scope" value="Bacteria"/>
</dbReference>
<dbReference type="PANTHER" id="PTHR24321:SF8">
    <property type="entry name" value="ESTRADIOL 17-BETA-DEHYDROGENASE 8-RELATED"/>
    <property type="match status" value="1"/>
</dbReference>
<evidence type="ECO:0000256" key="1">
    <source>
        <dbReference type="ARBA" id="ARBA00006484"/>
    </source>
</evidence>
<evidence type="ECO:0000313" key="4">
    <source>
        <dbReference type="Proteomes" id="UP000183413"/>
    </source>
</evidence>
<dbReference type="InParanoid" id="A0A1I4XXT1"/>
<dbReference type="Gene3D" id="3.40.50.720">
    <property type="entry name" value="NAD(P)-binding Rossmann-like Domain"/>
    <property type="match status" value="1"/>
</dbReference>
<dbReference type="InterPro" id="IPR002347">
    <property type="entry name" value="SDR_fam"/>
</dbReference>
<sequence>MARTIAVSGAASGIGKALTEILREAGDTVIGIDLHRTDVCADLGVPDGRARAVEETLEKAGGRLDAAVACAGVSDFTVTPVKVNFFGAVDLLEGLRPLLAEAEAPRAAVVASISGTHPVDGDVVRACLGRDEPAAIAAAARIEESGAGGLLYPSSKSALAQWLRRACTTPEWAGAGIPLNAIAPGVVRTPMTRPLFEDEAMLEIMNEAVPMPLNGHAEPEVIAEALRWLVSTVNTHMTGQVIYVDGGAEATLRDPSHF</sequence>
<proteinExistence type="inferred from homology"/>
<accession>A0A1I4XXT1</accession>
<dbReference type="EMBL" id="FOVH01000001">
    <property type="protein sequence ID" value="SFN30654.1"/>
    <property type="molecule type" value="Genomic_DNA"/>
</dbReference>
<dbReference type="RefSeq" id="WP_075020046.1">
    <property type="nucleotide sequence ID" value="NZ_FOVH01000001.1"/>
</dbReference>
<dbReference type="STRING" id="1993.SAMN04489713_1011083"/>
<dbReference type="AlphaFoldDB" id="A0A1I4XXT1"/>
<dbReference type="OrthoDB" id="3676637at2"/>
<organism evidence="3 4">
    <name type="scientific">Actinomadura madurae</name>
    <dbReference type="NCBI Taxonomy" id="1993"/>
    <lineage>
        <taxon>Bacteria</taxon>
        <taxon>Bacillati</taxon>
        <taxon>Actinomycetota</taxon>
        <taxon>Actinomycetes</taxon>
        <taxon>Streptosporangiales</taxon>
        <taxon>Thermomonosporaceae</taxon>
        <taxon>Actinomadura</taxon>
    </lineage>
</organism>
<keyword evidence="2" id="KW-0560">Oxidoreductase</keyword>
<name>A0A1I4XXT1_9ACTN</name>
<protein>
    <submittedName>
        <fullName evidence="3">NAD(P)-dependent dehydrogenase, short-chain alcohol dehydrogenase family</fullName>
    </submittedName>
</protein>
<dbReference type="SUPFAM" id="SSF51735">
    <property type="entry name" value="NAD(P)-binding Rossmann-fold domains"/>
    <property type="match status" value="1"/>
</dbReference>
<dbReference type="Pfam" id="PF13561">
    <property type="entry name" value="adh_short_C2"/>
    <property type="match status" value="1"/>
</dbReference>
<dbReference type="PRINTS" id="PR00081">
    <property type="entry name" value="GDHRDH"/>
</dbReference>
<reference evidence="3 4" key="1">
    <citation type="submission" date="2016-10" db="EMBL/GenBank/DDBJ databases">
        <authorList>
            <person name="de Groot N.N."/>
        </authorList>
    </citation>
    <scope>NUCLEOTIDE SEQUENCE [LARGE SCALE GENOMIC DNA]</scope>
    <source>
        <strain evidence="3 4">DSM 43067</strain>
    </source>
</reference>
<dbReference type="Proteomes" id="UP000183413">
    <property type="component" value="Unassembled WGS sequence"/>
</dbReference>
<evidence type="ECO:0000313" key="3">
    <source>
        <dbReference type="EMBL" id="SFN30654.1"/>
    </source>
</evidence>
<comment type="similarity">
    <text evidence="1">Belongs to the short-chain dehydrogenases/reductases (SDR) family.</text>
</comment>
<gene>
    <name evidence="3" type="ORF">SAMN04489713_1011083</name>
</gene>
<evidence type="ECO:0000256" key="2">
    <source>
        <dbReference type="ARBA" id="ARBA00023002"/>
    </source>
</evidence>
<dbReference type="InterPro" id="IPR036291">
    <property type="entry name" value="NAD(P)-bd_dom_sf"/>
</dbReference>